<dbReference type="SUPFAM" id="SSF103473">
    <property type="entry name" value="MFS general substrate transporter"/>
    <property type="match status" value="1"/>
</dbReference>
<feature type="transmembrane region" description="Helical" evidence="6">
    <location>
        <begin position="82"/>
        <end position="104"/>
    </location>
</feature>
<feature type="transmembrane region" description="Helical" evidence="6">
    <location>
        <begin position="146"/>
        <end position="166"/>
    </location>
</feature>
<evidence type="ECO:0000313" key="8">
    <source>
        <dbReference type="Ensembl" id="ENSXCOP00000023615.1"/>
    </source>
</evidence>
<evidence type="ECO:0000256" key="5">
    <source>
        <dbReference type="ARBA" id="ARBA00023136"/>
    </source>
</evidence>
<organism evidence="8 9">
    <name type="scientific">Xiphophorus couchianus</name>
    <name type="common">Monterrey platyfish</name>
    <dbReference type="NCBI Taxonomy" id="32473"/>
    <lineage>
        <taxon>Eukaryota</taxon>
        <taxon>Metazoa</taxon>
        <taxon>Chordata</taxon>
        <taxon>Craniata</taxon>
        <taxon>Vertebrata</taxon>
        <taxon>Euteleostomi</taxon>
        <taxon>Actinopterygii</taxon>
        <taxon>Neopterygii</taxon>
        <taxon>Teleostei</taxon>
        <taxon>Neoteleostei</taxon>
        <taxon>Acanthomorphata</taxon>
        <taxon>Ovalentaria</taxon>
        <taxon>Atherinomorphae</taxon>
        <taxon>Cyprinodontiformes</taxon>
        <taxon>Poeciliidae</taxon>
        <taxon>Poeciliinae</taxon>
        <taxon>Xiphophorus</taxon>
    </lineage>
</organism>
<evidence type="ECO:0000256" key="2">
    <source>
        <dbReference type="ARBA" id="ARBA00006565"/>
    </source>
</evidence>
<dbReference type="InterPro" id="IPR036259">
    <property type="entry name" value="MFS_trans_sf"/>
</dbReference>
<dbReference type="AlphaFoldDB" id="A0A3B5MJ24"/>
<name>A0A3B5MJ24_9TELE</name>
<dbReference type="PANTHER" id="PTHR21324:SF7">
    <property type="entry name" value="TRANSMEMBRANE PROTEIN 150C"/>
    <property type="match status" value="1"/>
</dbReference>
<comment type="similarity">
    <text evidence="2">Belongs to the DRAM/TMEM150 family.</text>
</comment>
<feature type="transmembrane region" description="Helical" evidence="6">
    <location>
        <begin position="7"/>
        <end position="30"/>
    </location>
</feature>
<dbReference type="PANTHER" id="PTHR21324">
    <property type="entry name" value="FASTING-INDUCIBLE INTEGRAL MEMBRANE PROTEIN TM6P1-RELATED"/>
    <property type="match status" value="1"/>
</dbReference>
<keyword evidence="3 6" id="KW-0812">Transmembrane</keyword>
<dbReference type="Proteomes" id="UP000261380">
    <property type="component" value="Unplaced"/>
</dbReference>
<dbReference type="InterPro" id="IPR050911">
    <property type="entry name" value="DRAM/TMEM150_Autophagy_Mod"/>
</dbReference>
<dbReference type="InterPro" id="IPR019402">
    <property type="entry name" value="CWH43_N"/>
</dbReference>
<feature type="transmembrane region" description="Helical" evidence="6">
    <location>
        <begin position="178"/>
        <end position="196"/>
    </location>
</feature>
<dbReference type="GO" id="GO:0005886">
    <property type="term" value="C:plasma membrane"/>
    <property type="evidence" value="ECO:0007669"/>
    <property type="project" value="TreeGrafter"/>
</dbReference>
<reference evidence="8" key="1">
    <citation type="submission" date="2025-08" db="UniProtKB">
        <authorList>
            <consortium name="Ensembl"/>
        </authorList>
    </citation>
    <scope>IDENTIFICATION</scope>
</reference>
<evidence type="ECO:0000256" key="6">
    <source>
        <dbReference type="SAM" id="Phobius"/>
    </source>
</evidence>
<keyword evidence="9" id="KW-1185">Reference proteome</keyword>
<feature type="domain" description="CWH43-like N-terminal" evidence="7">
    <location>
        <begin position="11"/>
        <end position="198"/>
    </location>
</feature>
<evidence type="ECO:0000256" key="3">
    <source>
        <dbReference type="ARBA" id="ARBA00022692"/>
    </source>
</evidence>
<evidence type="ECO:0000256" key="4">
    <source>
        <dbReference type="ARBA" id="ARBA00022989"/>
    </source>
</evidence>
<evidence type="ECO:0000313" key="9">
    <source>
        <dbReference type="Proteomes" id="UP000261380"/>
    </source>
</evidence>
<protein>
    <submittedName>
        <fullName evidence="8">Transmembrane protein 150C</fullName>
    </submittedName>
</protein>
<evidence type="ECO:0000256" key="1">
    <source>
        <dbReference type="ARBA" id="ARBA00004127"/>
    </source>
</evidence>
<comment type="subcellular location">
    <subcellularLocation>
        <location evidence="1">Endomembrane system</location>
        <topology evidence="1">Multi-pass membrane protein</topology>
    </subcellularLocation>
</comment>
<dbReference type="GeneTree" id="ENSGT01030000234578"/>
<dbReference type="STRING" id="32473.ENSXCOP00000023615"/>
<feature type="transmembrane region" description="Helical" evidence="6">
    <location>
        <begin position="116"/>
        <end position="134"/>
    </location>
</feature>
<proteinExistence type="inferred from homology"/>
<dbReference type="Ensembl" id="ENSXCOT00000023898.1">
    <property type="protein sequence ID" value="ENSXCOP00000023615.1"/>
    <property type="gene ID" value="ENSXCOG00000017641.1"/>
</dbReference>
<accession>A0A3B5MJ24</accession>
<feature type="transmembrane region" description="Helical" evidence="6">
    <location>
        <begin position="50"/>
        <end position="70"/>
    </location>
</feature>
<keyword evidence="5 6" id="KW-0472">Membrane</keyword>
<dbReference type="GO" id="GO:0012505">
    <property type="term" value="C:endomembrane system"/>
    <property type="evidence" value="ECO:0007669"/>
    <property type="project" value="UniProtKB-SubCell"/>
</dbReference>
<sequence>MWWCRPLVLLPPVLSMFTAAGLWVVCLLLFYRTLCFLSFTGNFPPASCYFSEILNLAAFAAFVVGILRYFQLKTKLDKRWLNIVSVVCFSITCFGMTIVGNFQLLEMWVTHNLGTFLAFGLGNLYCWLQTYITWKVNLNNQGKVVAIGRLVLSAAISLCIILKSVLAAIPHMHTVRCQWAVVMLFLMYISTFAIDFRHCRFEVVCRDVVERQSQREDADGCREQQPEL</sequence>
<dbReference type="Pfam" id="PF10277">
    <property type="entry name" value="Frag1"/>
    <property type="match status" value="1"/>
</dbReference>
<evidence type="ECO:0000259" key="7">
    <source>
        <dbReference type="Pfam" id="PF10277"/>
    </source>
</evidence>
<reference evidence="8" key="2">
    <citation type="submission" date="2025-09" db="UniProtKB">
        <authorList>
            <consortium name="Ensembl"/>
        </authorList>
    </citation>
    <scope>IDENTIFICATION</scope>
</reference>
<keyword evidence="4 6" id="KW-1133">Transmembrane helix</keyword>